<name>A0A511VCH6_9BACL</name>
<evidence type="ECO:0000256" key="5">
    <source>
        <dbReference type="ARBA" id="ARBA00022756"/>
    </source>
</evidence>
<feature type="binding site" evidence="9">
    <location>
        <position position="19"/>
    </location>
    <ligand>
        <name>Mg(2+)</name>
        <dbReference type="ChEBI" id="CHEBI:18420"/>
    </ligand>
</feature>
<keyword evidence="7 9" id="KW-0460">Magnesium</keyword>
<evidence type="ECO:0000256" key="8">
    <source>
        <dbReference type="ARBA" id="ARBA00047386"/>
    </source>
</evidence>
<dbReference type="HAMAP" id="MF_00336">
    <property type="entry name" value="BioD"/>
    <property type="match status" value="1"/>
</dbReference>
<keyword evidence="4 9" id="KW-0547">Nucleotide-binding</keyword>
<evidence type="ECO:0000256" key="1">
    <source>
        <dbReference type="ARBA" id="ARBA00022490"/>
    </source>
</evidence>
<dbReference type="GO" id="GO:0005524">
    <property type="term" value="F:ATP binding"/>
    <property type="evidence" value="ECO:0007669"/>
    <property type="project" value="UniProtKB-UniRule"/>
</dbReference>
<evidence type="ECO:0000256" key="2">
    <source>
        <dbReference type="ARBA" id="ARBA00022598"/>
    </source>
</evidence>
<organism evidence="10 11">
    <name type="scientific">Aneurinibacillus danicus</name>
    <dbReference type="NCBI Taxonomy" id="267746"/>
    <lineage>
        <taxon>Bacteria</taxon>
        <taxon>Bacillati</taxon>
        <taxon>Bacillota</taxon>
        <taxon>Bacilli</taxon>
        <taxon>Bacillales</taxon>
        <taxon>Paenibacillaceae</taxon>
        <taxon>Aneurinibacillus group</taxon>
        <taxon>Aneurinibacillus</taxon>
    </lineage>
</organism>
<keyword evidence="1 9" id="KW-0963">Cytoplasm</keyword>
<keyword evidence="2 9" id="KW-0436">Ligase</keyword>
<accession>A0A511VCH6</accession>
<keyword evidence="3 9" id="KW-0479">Metal-binding</keyword>
<dbReference type="Proteomes" id="UP000321157">
    <property type="component" value="Unassembled WGS sequence"/>
</dbReference>
<comment type="caution">
    <text evidence="10">The sequence shown here is derived from an EMBL/GenBank/DDBJ whole genome shotgun (WGS) entry which is preliminary data.</text>
</comment>
<feature type="binding site" evidence="9">
    <location>
        <position position="118"/>
    </location>
    <ligand>
        <name>Mg(2+)</name>
        <dbReference type="ChEBI" id="CHEBI:18420"/>
    </ligand>
</feature>
<proteinExistence type="inferred from homology"/>
<keyword evidence="6 9" id="KW-0067">ATP-binding</keyword>
<comment type="function">
    <text evidence="9">Catalyzes a mechanistically unusual reaction, the ATP-dependent insertion of CO2 between the N7 and N8 nitrogen atoms of 7,8-diaminopelargonic acid (DAPA, also called 7,8-diammoniononanoate) to form a ureido ring.</text>
</comment>
<dbReference type="EC" id="6.3.3.3" evidence="9"/>
<dbReference type="AlphaFoldDB" id="A0A511VCH6"/>
<comment type="caution">
    <text evidence="9">Lacks conserved residue(s) required for the propagation of feature annotation.</text>
</comment>
<dbReference type="GO" id="GO:0005829">
    <property type="term" value="C:cytosol"/>
    <property type="evidence" value="ECO:0007669"/>
    <property type="project" value="TreeGrafter"/>
</dbReference>
<feature type="binding site" evidence="9">
    <location>
        <begin position="182"/>
        <end position="183"/>
    </location>
    <ligand>
        <name>ATP</name>
        <dbReference type="ChEBI" id="CHEBI:30616"/>
    </ligand>
</feature>
<dbReference type="InterPro" id="IPR004472">
    <property type="entry name" value="DTB_synth_BioD"/>
</dbReference>
<dbReference type="PANTHER" id="PTHR43210">
    <property type="entry name" value="DETHIOBIOTIN SYNTHETASE"/>
    <property type="match status" value="1"/>
</dbReference>
<reference evidence="10 11" key="1">
    <citation type="submission" date="2019-07" db="EMBL/GenBank/DDBJ databases">
        <title>Whole genome shotgun sequence of Aneurinibacillus danicus NBRC 102444.</title>
        <authorList>
            <person name="Hosoyama A."/>
            <person name="Uohara A."/>
            <person name="Ohji S."/>
            <person name="Ichikawa N."/>
        </authorList>
    </citation>
    <scope>NUCLEOTIDE SEQUENCE [LARGE SCALE GENOMIC DNA]</scope>
    <source>
        <strain evidence="10 11">NBRC 102444</strain>
    </source>
</reference>
<comment type="pathway">
    <text evidence="9">Cofactor biosynthesis; biotin biosynthesis; biotin from 7,8-diaminononanoate: step 1/2.</text>
</comment>
<dbReference type="GO" id="GO:0004141">
    <property type="term" value="F:dethiobiotin synthase activity"/>
    <property type="evidence" value="ECO:0007669"/>
    <property type="project" value="UniProtKB-UniRule"/>
</dbReference>
<feature type="binding site" evidence="9">
    <location>
        <position position="57"/>
    </location>
    <ligand>
        <name>Mg(2+)</name>
        <dbReference type="ChEBI" id="CHEBI:18420"/>
    </ligand>
</feature>
<evidence type="ECO:0000256" key="9">
    <source>
        <dbReference type="HAMAP-Rule" id="MF_00336"/>
    </source>
</evidence>
<dbReference type="FunFam" id="3.40.50.300:FF:000292">
    <property type="entry name" value="ATP-dependent dethiobiotin synthetase BioD"/>
    <property type="match status" value="1"/>
</dbReference>
<dbReference type="PIRSF" id="PIRSF006755">
    <property type="entry name" value="DTB_synth"/>
    <property type="match status" value="1"/>
</dbReference>
<dbReference type="NCBIfam" id="TIGR00347">
    <property type="entry name" value="bioD"/>
    <property type="match status" value="1"/>
</dbReference>
<dbReference type="CDD" id="cd03109">
    <property type="entry name" value="DTBS"/>
    <property type="match status" value="1"/>
</dbReference>
<evidence type="ECO:0000313" key="11">
    <source>
        <dbReference type="Proteomes" id="UP000321157"/>
    </source>
</evidence>
<comment type="subcellular location">
    <subcellularLocation>
        <location evidence="9">Cytoplasm</location>
    </subcellularLocation>
</comment>
<comment type="similarity">
    <text evidence="9">Belongs to the dethiobiotin synthetase family.</text>
</comment>
<protein>
    <recommendedName>
        <fullName evidence="9">ATP-dependent dethiobiotin synthetase BioD</fullName>
        <ecNumber evidence="9">6.3.3.3</ecNumber>
    </recommendedName>
    <alternativeName>
        <fullName evidence="9">DTB synthetase</fullName>
        <shortName evidence="9">DTBS</shortName>
    </alternativeName>
    <alternativeName>
        <fullName evidence="9">Dethiobiotin synthase</fullName>
    </alternativeName>
</protein>
<dbReference type="EMBL" id="BJXX01000123">
    <property type="protein sequence ID" value="GEN35253.1"/>
    <property type="molecule type" value="Genomic_DNA"/>
</dbReference>
<comment type="cofactor">
    <cofactor evidence="9">
        <name>Mg(2+)</name>
        <dbReference type="ChEBI" id="CHEBI:18420"/>
    </cofactor>
</comment>
<keyword evidence="11" id="KW-1185">Reference proteome</keyword>
<evidence type="ECO:0000256" key="4">
    <source>
        <dbReference type="ARBA" id="ARBA00022741"/>
    </source>
</evidence>
<feature type="binding site" evidence="9">
    <location>
        <begin position="118"/>
        <end position="121"/>
    </location>
    <ligand>
        <name>ATP</name>
        <dbReference type="ChEBI" id="CHEBI:30616"/>
    </ligand>
</feature>
<sequence>MKQGHALFVTGTDTGVGKTMVTGLLTALFAMGGYDAIPYKPVQSGGIRSDLGLVAEDVEFYRSLYPLPYDQNTLCTYCMEPALSPHLAALQTGVCIEPEHIAGHLQKLRASHDFVFVEGAGGLAVPLQEDERGIYMTVDLIERLRLPLLLVTHPGLGTINHTILTASYAQIRGIPILGIIVNRMPLAPGEMEQDNVRMISKLTELPVLGTFPEMEQKEPKALRTRLHELHKCINLALLLERLEQAEEKLMQTKGTEEH</sequence>
<comment type="catalytic activity">
    <reaction evidence="9">
        <text>(7R,8S)-7,8-diammoniononanoate + CO2 + ATP = (4R,5S)-dethiobiotin + ADP + phosphate + 3 H(+)</text>
        <dbReference type="Rhea" id="RHEA:15805"/>
        <dbReference type="ChEBI" id="CHEBI:15378"/>
        <dbReference type="ChEBI" id="CHEBI:16526"/>
        <dbReference type="ChEBI" id="CHEBI:30616"/>
        <dbReference type="ChEBI" id="CHEBI:43474"/>
        <dbReference type="ChEBI" id="CHEBI:149469"/>
        <dbReference type="ChEBI" id="CHEBI:149473"/>
        <dbReference type="ChEBI" id="CHEBI:456216"/>
        <dbReference type="EC" id="6.3.3.3"/>
    </reaction>
</comment>
<dbReference type="UniPathway" id="UPA00078">
    <property type="reaction ID" value="UER00161"/>
</dbReference>
<evidence type="ECO:0000256" key="6">
    <source>
        <dbReference type="ARBA" id="ARBA00022840"/>
    </source>
</evidence>
<dbReference type="Pfam" id="PF13500">
    <property type="entry name" value="AAA_26"/>
    <property type="match status" value="1"/>
</dbReference>
<dbReference type="RefSeq" id="WP_146810702.1">
    <property type="nucleotide sequence ID" value="NZ_BJXX01000123.1"/>
</dbReference>
<evidence type="ECO:0000313" key="10">
    <source>
        <dbReference type="EMBL" id="GEN35253.1"/>
    </source>
</evidence>
<dbReference type="PANTHER" id="PTHR43210:SF2">
    <property type="entry name" value="ATP-DEPENDENT DETHIOBIOTIN SYNTHETASE BIOD 2"/>
    <property type="match status" value="1"/>
</dbReference>
<comment type="subunit">
    <text evidence="9">Homodimer.</text>
</comment>
<feature type="binding site" evidence="9">
    <location>
        <position position="57"/>
    </location>
    <ligand>
        <name>ATP</name>
        <dbReference type="ChEBI" id="CHEBI:30616"/>
    </ligand>
</feature>
<dbReference type="Gene3D" id="3.40.50.300">
    <property type="entry name" value="P-loop containing nucleotide triphosphate hydrolases"/>
    <property type="match status" value="1"/>
</dbReference>
<dbReference type="GO" id="GO:0000287">
    <property type="term" value="F:magnesium ion binding"/>
    <property type="evidence" value="ECO:0007669"/>
    <property type="project" value="UniProtKB-UniRule"/>
</dbReference>
<feature type="binding site" evidence="9">
    <location>
        <position position="44"/>
    </location>
    <ligand>
        <name>substrate</name>
    </ligand>
</feature>
<comment type="catalytic activity">
    <reaction evidence="8">
        <text>(7R,8S)-8-amino-7-(carboxyamino)nonanoate + ATP = (4R,5S)-dethiobiotin + ADP + phosphate + H(+)</text>
        <dbReference type="Rhea" id="RHEA:63684"/>
        <dbReference type="ChEBI" id="CHEBI:15378"/>
        <dbReference type="ChEBI" id="CHEBI:30616"/>
        <dbReference type="ChEBI" id="CHEBI:43474"/>
        <dbReference type="ChEBI" id="CHEBI:149470"/>
        <dbReference type="ChEBI" id="CHEBI:149473"/>
        <dbReference type="ChEBI" id="CHEBI:456216"/>
    </reaction>
</comment>
<evidence type="ECO:0000256" key="3">
    <source>
        <dbReference type="ARBA" id="ARBA00022723"/>
    </source>
</evidence>
<dbReference type="SUPFAM" id="SSF52540">
    <property type="entry name" value="P-loop containing nucleoside triphosphate hydrolases"/>
    <property type="match status" value="1"/>
</dbReference>
<dbReference type="GO" id="GO:0042803">
    <property type="term" value="F:protein homodimerization activity"/>
    <property type="evidence" value="ECO:0007669"/>
    <property type="project" value="UniProtKB-ARBA"/>
</dbReference>
<feature type="active site" evidence="9">
    <location>
        <position position="40"/>
    </location>
</feature>
<gene>
    <name evidence="9 10" type="primary">bioD</name>
    <name evidence="10" type="ORF">ADA01nite_27130</name>
</gene>
<keyword evidence="5 9" id="KW-0093">Biotin biosynthesis</keyword>
<dbReference type="OrthoDB" id="9802097at2"/>
<dbReference type="GO" id="GO:0009102">
    <property type="term" value="P:biotin biosynthetic process"/>
    <property type="evidence" value="ECO:0007669"/>
    <property type="project" value="UniProtKB-UniRule"/>
</dbReference>
<dbReference type="InterPro" id="IPR027417">
    <property type="entry name" value="P-loop_NTPase"/>
</dbReference>
<evidence type="ECO:0000256" key="7">
    <source>
        <dbReference type="ARBA" id="ARBA00022842"/>
    </source>
</evidence>